<dbReference type="AlphaFoldDB" id="A0A1H8RG48"/>
<evidence type="ECO:0000313" key="3">
    <source>
        <dbReference type="EMBL" id="SEO65395.1"/>
    </source>
</evidence>
<dbReference type="InterPro" id="IPR026881">
    <property type="entry name" value="WYL_dom"/>
</dbReference>
<organism evidence="3 4">
    <name type="scientific">Mucilaginibacter gossypiicola</name>
    <dbReference type="NCBI Taxonomy" id="551995"/>
    <lineage>
        <taxon>Bacteria</taxon>
        <taxon>Pseudomonadati</taxon>
        <taxon>Bacteroidota</taxon>
        <taxon>Sphingobacteriia</taxon>
        <taxon>Sphingobacteriales</taxon>
        <taxon>Sphingobacteriaceae</taxon>
        <taxon>Mucilaginibacter</taxon>
    </lineage>
</organism>
<dbReference type="OrthoDB" id="43316at2"/>
<keyword evidence="4" id="KW-1185">Reference proteome</keyword>
<protein>
    <submittedName>
        <fullName evidence="3">Predicted DNA-binding transcriptional regulator YafY, contains an HTH and WYL domains</fullName>
    </submittedName>
</protein>
<evidence type="ECO:0000259" key="1">
    <source>
        <dbReference type="Pfam" id="PF13280"/>
    </source>
</evidence>
<proteinExistence type="predicted"/>
<evidence type="ECO:0000313" key="4">
    <source>
        <dbReference type="Proteomes" id="UP000198942"/>
    </source>
</evidence>
<feature type="domain" description="WCX" evidence="2">
    <location>
        <begin position="253"/>
        <end position="329"/>
    </location>
</feature>
<accession>A0A1H8RG48</accession>
<name>A0A1H8RG48_9SPHI</name>
<dbReference type="RefSeq" id="WP_091217485.1">
    <property type="nucleotide sequence ID" value="NZ_FOCL01000010.1"/>
</dbReference>
<dbReference type="EMBL" id="FOCL01000010">
    <property type="protein sequence ID" value="SEO65395.1"/>
    <property type="molecule type" value="Genomic_DNA"/>
</dbReference>
<evidence type="ECO:0000259" key="2">
    <source>
        <dbReference type="Pfam" id="PF25583"/>
    </source>
</evidence>
<dbReference type="InterPro" id="IPR051534">
    <property type="entry name" value="CBASS_pafABC_assoc_protein"/>
</dbReference>
<keyword evidence="3" id="KW-0238">DNA-binding</keyword>
<dbReference type="STRING" id="551995.SAMN05192574_110140"/>
<sequence length="334" mass="38879">MSTNKHAQIRYIALDKCFSNFGRKYFIEDLVEACNVAIYEFTGKSEGVKKRQVYEDIKFMESSQGWHVELDRIKDMKKVFHRYVDRNYSINKSPLNQVEITQINEVLLTLSRFKGLPQFEWIDEISNRLQSISKQDIGKIIDFEQNQFLKGLELITPLFNAIYNHRALAINYTAFKGESSVLYQIHPYYLKQYNLRWFVFGLNEQSNQITNLALDRITHLTELAIKFKENKGIDFNEYFDDIVGVTINKTKPVEKITILVSDALWPYVKTKPIHGSQMPPNHTDTGVLIEINVIVNYELIAKLLSYGDGLTIISPESLVNELKIKVESMRNNYL</sequence>
<dbReference type="GO" id="GO:0003677">
    <property type="term" value="F:DNA binding"/>
    <property type="evidence" value="ECO:0007669"/>
    <property type="project" value="UniProtKB-KW"/>
</dbReference>
<feature type="domain" description="WYL" evidence="1">
    <location>
        <begin position="154"/>
        <end position="221"/>
    </location>
</feature>
<dbReference type="Pfam" id="PF25583">
    <property type="entry name" value="WCX"/>
    <property type="match status" value="1"/>
</dbReference>
<dbReference type="PANTHER" id="PTHR34580">
    <property type="match status" value="1"/>
</dbReference>
<dbReference type="Pfam" id="PF13280">
    <property type="entry name" value="WYL"/>
    <property type="match status" value="1"/>
</dbReference>
<dbReference type="PANTHER" id="PTHR34580:SF9">
    <property type="entry name" value="SLL5097 PROTEIN"/>
    <property type="match status" value="1"/>
</dbReference>
<dbReference type="Proteomes" id="UP000198942">
    <property type="component" value="Unassembled WGS sequence"/>
</dbReference>
<reference evidence="4" key="1">
    <citation type="submission" date="2016-10" db="EMBL/GenBank/DDBJ databases">
        <authorList>
            <person name="Varghese N."/>
            <person name="Submissions S."/>
        </authorList>
    </citation>
    <scope>NUCLEOTIDE SEQUENCE [LARGE SCALE GENOMIC DNA]</scope>
    <source>
        <strain evidence="4">Gh-48</strain>
    </source>
</reference>
<gene>
    <name evidence="3" type="ORF">SAMN05192574_110140</name>
</gene>
<dbReference type="PROSITE" id="PS52050">
    <property type="entry name" value="WYL"/>
    <property type="match status" value="1"/>
</dbReference>
<dbReference type="InterPro" id="IPR057727">
    <property type="entry name" value="WCX_dom"/>
</dbReference>